<evidence type="ECO:0000313" key="2">
    <source>
        <dbReference type="EMBL" id="MEQ2519760.1"/>
    </source>
</evidence>
<evidence type="ECO:0000313" key="3">
    <source>
        <dbReference type="Proteomes" id="UP001477672"/>
    </source>
</evidence>
<name>A0ABV1GD49_9FIRM</name>
<gene>
    <name evidence="2" type="ORF">WMO24_04850</name>
</gene>
<dbReference type="Proteomes" id="UP001477672">
    <property type="component" value="Unassembled WGS sequence"/>
</dbReference>
<evidence type="ECO:0000256" key="1">
    <source>
        <dbReference type="SAM" id="Phobius"/>
    </source>
</evidence>
<proteinExistence type="predicted"/>
<dbReference type="EMBL" id="JBBMFA010000067">
    <property type="protein sequence ID" value="MEQ2519760.1"/>
    <property type="molecule type" value="Genomic_DNA"/>
</dbReference>
<protein>
    <submittedName>
        <fullName evidence="2">Uncharacterized protein</fullName>
    </submittedName>
</protein>
<reference evidence="2 3" key="1">
    <citation type="submission" date="2024-03" db="EMBL/GenBank/DDBJ databases">
        <title>Human intestinal bacterial collection.</title>
        <authorList>
            <person name="Pauvert C."/>
            <person name="Hitch T.C.A."/>
            <person name="Clavel T."/>
        </authorList>
    </citation>
    <scope>NUCLEOTIDE SEQUENCE [LARGE SCALE GENOMIC DNA]</scope>
    <source>
        <strain evidence="2 3">CLA-JM-H11</strain>
    </source>
</reference>
<feature type="transmembrane region" description="Helical" evidence="1">
    <location>
        <begin position="188"/>
        <end position="209"/>
    </location>
</feature>
<accession>A0ABV1GD49</accession>
<keyword evidence="3" id="KW-1185">Reference proteome</keyword>
<feature type="transmembrane region" description="Helical" evidence="1">
    <location>
        <begin position="87"/>
        <end position="106"/>
    </location>
</feature>
<comment type="caution">
    <text evidence="2">The sequence shown here is derived from an EMBL/GenBank/DDBJ whole genome shotgun (WGS) entry which is preliminary data.</text>
</comment>
<dbReference type="RefSeq" id="WP_349215194.1">
    <property type="nucleotide sequence ID" value="NZ_JBBMFA010000067.1"/>
</dbReference>
<organism evidence="2 3">
    <name type="scientific">Ruthenibacterium intestinale</name>
    <dbReference type="NCBI Taxonomy" id="3133163"/>
    <lineage>
        <taxon>Bacteria</taxon>
        <taxon>Bacillati</taxon>
        <taxon>Bacillota</taxon>
        <taxon>Clostridia</taxon>
        <taxon>Eubacteriales</taxon>
        <taxon>Oscillospiraceae</taxon>
        <taxon>Ruthenibacterium</taxon>
    </lineage>
</organism>
<sequence length="251" mass="27106">MTEQTDGRKVQFLPPIKRYVNAIEWHLRLPLKEKARVMSDISTSIIARHESGESYEAIMKDMGTPRQVAERFNAAMGVSDKPSRWRFLFLVLLVLLVIGVIVKISYEQGTLAGVSLMQGIVPSQFFAGSSADVGVIGGADGPTAIFVTSAFPSLLGALLYAPASLACALIACYFLARSPLCWRGALRLACAASALFFIRLAAELVILGMVDAALPDLLASFGTSLLTPAFWLSAGSLIVAILRKKQEEKEL</sequence>
<keyword evidence="1" id="KW-0472">Membrane</keyword>
<feature type="transmembrane region" description="Helical" evidence="1">
    <location>
        <begin position="157"/>
        <end position="176"/>
    </location>
</feature>
<keyword evidence="1" id="KW-0812">Transmembrane</keyword>
<keyword evidence="1" id="KW-1133">Transmembrane helix</keyword>
<feature type="transmembrane region" description="Helical" evidence="1">
    <location>
        <begin position="221"/>
        <end position="242"/>
    </location>
</feature>